<accession>A0A495RAL3</accession>
<evidence type="ECO:0000313" key="7">
    <source>
        <dbReference type="Proteomes" id="UP000278542"/>
    </source>
</evidence>
<evidence type="ECO:0000256" key="2">
    <source>
        <dbReference type="ARBA" id="ARBA00023015"/>
    </source>
</evidence>
<dbReference type="AlphaFoldDB" id="A0A495RAL3"/>
<dbReference type="InterPro" id="IPR028082">
    <property type="entry name" value="Peripla_BP_I"/>
</dbReference>
<keyword evidence="2" id="KW-0805">Transcription regulation</keyword>
<evidence type="ECO:0000256" key="3">
    <source>
        <dbReference type="ARBA" id="ARBA00023125"/>
    </source>
</evidence>
<protein>
    <submittedName>
        <fullName evidence="6">LacI family transcriptional regulator</fullName>
    </submittedName>
</protein>
<dbReference type="Pfam" id="PF00532">
    <property type="entry name" value="Peripla_BP_1"/>
    <property type="match status" value="1"/>
</dbReference>
<evidence type="ECO:0000256" key="1">
    <source>
        <dbReference type="ARBA" id="ARBA00022491"/>
    </source>
</evidence>
<keyword evidence="4" id="KW-0804">Transcription</keyword>
<dbReference type="PANTHER" id="PTHR30146">
    <property type="entry name" value="LACI-RELATED TRANSCRIPTIONAL REPRESSOR"/>
    <property type="match status" value="1"/>
</dbReference>
<reference evidence="6 7" key="1">
    <citation type="submission" date="2018-10" db="EMBL/GenBank/DDBJ databases">
        <title>Genomic Encyclopedia of Type Strains, Phase IV (KMG-IV): sequencing the most valuable type-strain genomes for metagenomic binning, comparative biology and taxonomic classification.</title>
        <authorList>
            <person name="Goeker M."/>
        </authorList>
    </citation>
    <scope>NUCLEOTIDE SEQUENCE [LARGE SCALE GENOMIC DNA]</scope>
    <source>
        <strain evidence="6 7">DSM 22228</strain>
    </source>
</reference>
<dbReference type="PANTHER" id="PTHR30146:SF151">
    <property type="entry name" value="HTH-TYPE TRANSCRIPTIONAL REPRESSOR CYTR"/>
    <property type="match status" value="1"/>
</dbReference>
<sequence length="370" mass="42104">MPKSKITLTKIAKQAGVSITSVSRVINTPHLTSRLTQQRVNLAIAALGFDESLLKTYNQRDLQQKILIIDNQLITDSLINKGIESKAKAIGYKLLYLRFLYFSEQEIQYIISYTVHHNVDGILIINDSPYLALLQRYRHALPPILLINQFSLTLPCIYFDHLSNTYRATQYFTSQGHRRIAILLGDSNKTETHHIKQGYLQALTRQNIRVSTNYIVHDCVHYSASYRAVKKLMQSAFPPSAIICCDHLSLNYLDRDRLRQDEKFDETLTAESAICGVIDQGLALNIDIPADLSLLQFIHHKGHKQYGPLNHICSIYKPLFTMGEDAVTLLLALLDRNYRGLDRLIIEIEIINRSSTATVKATLHEEQSAN</sequence>
<dbReference type="InterPro" id="IPR010982">
    <property type="entry name" value="Lambda_DNA-bd_dom_sf"/>
</dbReference>
<comment type="caution">
    <text evidence="6">The sequence shown here is derived from an EMBL/GenBank/DDBJ whole genome shotgun (WGS) entry which is preliminary data.</text>
</comment>
<dbReference type="Gene3D" id="1.10.260.40">
    <property type="entry name" value="lambda repressor-like DNA-binding domains"/>
    <property type="match status" value="1"/>
</dbReference>
<dbReference type="SMART" id="SM00354">
    <property type="entry name" value="HTH_LACI"/>
    <property type="match status" value="1"/>
</dbReference>
<dbReference type="RefSeq" id="WP_121145875.1">
    <property type="nucleotide sequence ID" value="NZ_RBWY01000005.1"/>
</dbReference>
<dbReference type="OrthoDB" id="9798934at2"/>
<dbReference type="PROSITE" id="PS50932">
    <property type="entry name" value="HTH_LACI_2"/>
    <property type="match status" value="1"/>
</dbReference>
<dbReference type="CDD" id="cd06267">
    <property type="entry name" value="PBP1_LacI_sugar_binding-like"/>
    <property type="match status" value="1"/>
</dbReference>
<dbReference type="InterPro" id="IPR001761">
    <property type="entry name" value="Peripla_BP/Lac1_sug-bd_dom"/>
</dbReference>
<evidence type="ECO:0000256" key="4">
    <source>
        <dbReference type="ARBA" id="ARBA00023163"/>
    </source>
</evidence>
<dbReference type="SUPFAM" id="SSF53822">
    <property type="entry name" value="Periplasmic binding protein-like I"/>
    <property type="match status" value="1"/>
</dbReference>
<keyword evidence="1" id="KW-0678">Repressor</keyword>
<proteinExistence type="predicted"/>
<dbReference type="GO" id="GO:0003700">
    <property type="term" value="F:DNA-binding transcription factor activity"/>
    <property type="evidence" value="ECO:0007669"/>
    <property type="project" value="TreeGrafter"/>
</dbReference>
<dbReference type="Proteomes" id="UP000278542">
    <property type="component" value="Unassembled WGS sequence"/>
</dbReference>
<name>A0A495RAL3_9GAMM</name>
<evidence type="ECO:0000313" key="6">
    <source>
        <dbReference type="EMBL" id="RKS84533.1"/>
    </source>
</evidence>
<evidence type="ECO:0000259" key="5">
    <source>
        <dbReference type="PROSITE" id="PS50932"/>
    </source>
</evidence>
<keyword evidence="3" id="KW-0238">DNA-binding</keyword>
<dbReference type="Gene3D" id="3.40.50.2300">
    <property type="match status" value="2"/>
</dbReference>
<feature type="domain" description="HTH lacI-type" evidence="5">
    <location>
        <begin position="6"/>
        <end position="49"/>
    </location>
</feature>
<dbReference type="InterPro" id="IPR000843">
    <property type="entry name" value="HTH_LacI"/>
</dbReference>
<gene>
    <name evidence="6" type="ORF">DES39_2092</name>
</gene>
<dbReference type="SUPFAM" id="SSF47413">
    <property type="entry name" value="lambda repressor-like DNA-binding domains"/>
    <property type="match status" value="1"/>
</dbReference>
<dbReference type="GO" id="GO:0000976">
    <property type="term" value="F:transcription cis-regulatory region binding"/>
    <property type="evidence" value="ECO:0007669"/>
    <property type="project" value="TreeGrafter"/>
</dbReference>
<dbReference type="CDD" id="cd01392">
    <property type="entry name" value="HTH_LacI"/>
    <property type="match status" value="1"/>
</dbReference>
<dbReference type="Pfam" id="PF00356">
    <property type="entry name" value="LacI"/>
    <property type="match status" value="1"/>
</dbReference>
<keyword evidence="7" id="KW-1185">Reference proteome</keyword>
<dbReference type="EMBL" id="RBWY01000005">
    <property type="protein sequence ID" value="RKS84533.1"/>
    <property type="molecule type" value="Genomic_DNA"/>
</dbReference>
<organism evidence="6 7">
    <name type="scientific">Orbus hercynius</name>
    <dbReference type="NCBI Taxonomy" id="593135"/>
    <lineage>
        <taxon>Bacteria</taxon>
        <taxon>Pseudomonadati</taxon>
        <taxon>Pseudomonadota</taxon>
        <taxon>Gammaproteobacteria</taxon>
        <taxon>Orbales</taxon>
        <taxon>Orbaceae</taxon>
        <taxon>Orbus</taxon>
    </lineage>
</organism>